<dbReference type="Proteomes" id="UP000777438">
    <property type="component" value="Unassembled WGS sequence"/>
</dbReference>
<feature type="region of interest" description="Disordered" evidence="1">
    <location>
        <begin position="1"/>
        <end position="198"/>
    </location>
</feature>
<proteinExistence type="predicted"/>
<dbReference type="EMBL" id="JAGPYM010000003">
    <property type="protein sequence ID" value="KAH6897038.1"/>
    <property type="molecule type" value="Genomic_DNA"/>
</dbReference>
<evidence type="ECO:0000313" key="2">
    <source>
        <dbReference type="EMBL" id="KAH6897038.1"/>
    </source>
</evidence>
<feature type="compositionally biased region" description="Low complexity" evidence="1">
    <location>
        <begin position="168"/>
        <end position="187"/>
    </location>
</feature>
<dbReference type="AlphaFoldDB" id="A0A9P9AVD3"/>
<name>A0A9P9AVD3_9HYPO</name>
<feature type="compositionally biased region" description="Low complexity" evidence="1">
    <location>
        <begin position="111"/>
        <end position="128"/>
    </location>
</feature>
<sequence>MSSLQRSRSLRKPTTSTTTSSSSSSSSSIATTSPIDRNQDAETRHGSPSRLPVKPLTRSATSASSSTRTLRSGSTASTSGPVTRSNALSRSASVRQPTPTSLSSSQEPSKSRYPPSTTTTRPRPGVRPASRPTSSDGPANPTKRALTHTRAKSTTTTIRNAPVLRPPSGGSTSSASSTTTRTLTTARKVSGGKPIDKPTTTVAASAAQAAHPRLRPTFTTLQQHYSPAKSSAPKPLTSTFLAPPSPSKRPANVAASAETTKLQTELLQLHLLHRDAAAVDAEWRASAKQKLGERFAQLAAEGRRIDEQEKSEVERENVLALRSWGVGGGLDERIQTLDSAINGAWTLGEPGGRYARVVRRFERWVDRMCEIEEARRGDGAFIQEHDVIFIGELDAAWKDECTGLIRRLGGIKGQLEELGQVPEDDGEDAQTSLKRMIDNSRLLVDGMLAELNLMEKIEQEALAREDDWIERMNRDDDVDDTPRAGAIWRVV</sequence>
<comment type="caution">
    <text evidence="2">The sequence shown here is derived from an EMBL/GenBank/DDBJ whole genome shotgun (WGS) entry which is preliminary data.</text>
</comment>
<organism evidence="2 3">
    <name type="scientific">Thelonectria olida</name>
    <dbReference type="NCBI Taxonomy" id="1576542"/>
    <lineage>
        <taxon>Eukaryota</taxon>
        <taxon>Fungi</taxon>
        <taxon>Dikarya</taxon>
        <taxon>Ascomycota</taxon>
        <taxon>Pezizomycotina</taxon>
        <taxon>Sordariomycetes</taxon>
        <taxon>Hypocreomycetidae</taxon>
        <taxon>Hypocreales</taxon>
        <taxon>Nectriaceae</taxon>
        <taxon>Thelonectria</taxon>
    </lineage>
</organism>
<reference evidence="2 3" key="1">
    <citation type="journal article" date="2021" name="Nat. Commun.">
        <title>Genetic determinants of endophytism in the Arabidopsis root mycobiome.</title>
        <authorList>
            <person name="Mesny F."/>
            <person name="Miyauchi S."/>
            <person name="Thiergart T."/>
            <person name="Pickel B."/>
            <person name="Atanasova L."/>
            <person name="Karlsson M."/>
            <person name="Huettel B."/>
            <person name="Barry K.W."/>
            <person name="Haridas S."/>
            <person name="Chen C."/>
            <person name="Bauer D."/>
            <person name="Andreopoulos W."/>
            <person name="Pangilinan J."/>
            <person name="LaButti K."/>
            <person name="Riley R."/>
            <person name="Lipzen A."/>
            <person name="Clum A."/>
            <person name="Drula E."/>
            <person name="Henrissat B."/>
            <person name="Kohler A."/>
            <person name="Grigoriev I.V."/>
            <person name="Martin F.M."/>
            <person name="Hacquard S."/>
        </authorList>
    </citation>
    <scope>NUCLEOTIDE SEQUENCE [LARGE SCALE GENOMIC DNA]</scope>
    <source>
        <strain evidence="2 3">MPI-CAGE-CH-0241</strain>
    </source>
</reference>
<dbReference type="OrthoDB" id="5429993at2759"/>
<protein>
    <submittedName>
        <fullName evidence="2">Uncharacterized protein</fullName>
    </submittedName>
</protein>
<feature type="compositionally biased region" description="Low complexity" evidence="1">
    <location>
        <begin position="14"/>
        <end position="33"/>
    </location>
</feature>
<keyword evidence="3" id="KW-1185">Reference proteome</keyword>
<evidence type="ECO:0000313" key="3">
    <source>
        <dbReference type="Proteomes" id="UP000777438"/>
    </source>
</evidence>
<evidence type="ECO:0000256" key="1">
    <source>
        <dbReference type="SAM" id="MobiDB-lite"/>
    </source>
</evidence>
<feature type="compositionally biased region" description="Low complexity" evidence="1">
    <location>
        <begin position="56"/>
        <end position="80"/>
    </location>
</feature>
<accession>A0A9P9AVD3</accession>
<feature type="compositionally biased region" description="Polar residues" evidence="1">
    <location>
        <begin position="81"/>
        <end position="107"/>
    </location>
</feature>
<gene>
    <name evidence="2" type="ORF">B0T10DRAFT_172184</name>
</gene>